<dbReference type="STRING" id="695939.SAMN00790413_06080"/>
<dbReference type="GO" id="GO:0016787">
    <property type="term" value="F:hydrolase activity"/>
    <property type="evidence" value="ECO:0007669"/>
    <property type="project" value="UniProtKB-KW"/>
</dbReference>
<accession>A0A1W1VXJ3</accession>
<dbReference type="AlphaFoldDB" id="A0A1W1VXJ3"/>
<dbReference type="RefSeq" id="WP_084051396.1">
    <property type="nucleotide sequence ID" value="NZ_FWWU01000011.1"/>
</dbReference>
<evidence type="ECO:0000313" key="3">
    <source>
        <dbReference type="EMBL" id="SMB97604.1"/>
    </source>
</evidence>
<dbReference type="Gene3D" id="3.60.15.10">
    <property type="entry name" value="Ribonuclease Z/Hydroxyacylglutathione hydrolase-like"/>
    <property type="match status" value="1"/>
</dbReference>
<proteinExistence type="predicted"/>
<dbReference type="InterPro" id="IPR050114">
    <property type="entry name" value="UPF0173_UPF0282_UlaG_hydrolase"/>
</dbReference>
<evidence type="ECO:0000313" key="4">
    <source>
        <dbReference type="Proteomes" id="UP000192582"/>
    </source>
</evidence>
<gene>
    <name evidence="3" type="ORF">SAMN00790413_06080</name>
</gene>
<name>A0A1W1VXJ3_9DEIO</name>
<evidence type="ECO:0000259" key="2">
    <source>
        <dbReference type="Pfam" id="PF12706"/>
    </source>
</evidence>
<dbReference type="PANTHER" id="PTHR43546">
    <property type="entry name" value="UPF0173 METAL-DEPENDENT HYDROLASE MJ1163-RELATED"/>
    <property type="match status" value="1"/>
</dbReference>
<dbReference type="InterPro" id="IPR036866">
    <property type="entry name" value="RibonucZ/Hydroxyglut_hydro"/>
</dbReference>
<dbReference type="InterPro" id="IPR001279">
    <property type="entry name" value="Metallo-B-lactamas"/>
</dbReference>
<sequence length="256" mass="27007">MKIQQIRNATLKLTYAGQTFLIDPMLAEQGAYPGLQGAPNSHLNNPTVGLVVPLDELTSVDAVLVTHTHFDHWDEVAKAQLPKHLPVFVQHDADGRLVAASGFTDVRMLGDTTEFEGITLSKTAGQHGSDAAIAAIGGLLGEVSGVVFQHPSEKTLYLAGDTLWNGQVAQAIKAHQPDVIVLNAGDAQITGLGSIIMNTQDVLAVHRAAPQATLIATHLEGVAHAVLSRSELRAFGAEQGFAAQLLVPEDGQTIAL</sequence>
<keyword evidence="1" id="KW-0378">Hydrolase</keyword>
<reference evidence="3 4" key="1">
    <citation type="submission" date="2017-04" db="EMBL/GenBank/DDBJ databases">
        <authorList>
            <person name="Afonso C.L."/>
            <person name="Miller P.J."/>
            <person name="Scott M.A."/>
            <person name="Spackman E."/>
            <person name="Goraichik I."/>
            <person name="Dimitrov K.M."/>
            <person name="Suarez D.L."/>
            <person name="Swayne D.E."/>
        </authorList>
    </citation>
    <scope>NUCLEOTIDE SEQUENCE [LARGE SCALE GENOMIC DNA]</scope>
    <source>
        <strain evidence="3 4">KR-140</strain>
    </source>
</reference>
<dbReference type="PANTHER" id="PTHR43546:SF9">
    <property type="entry name" value="L-ASCORBATE-6-PHOSPHATE LACTONASE ULAG-RELATED"/>
    <property type="match status" value="1"/>
</dbReference>
<dbReference type="OrthoDB" id="9805728at2"/>
<evidence type="ECO:0000256" key="1">
    <source>
        <dbReference type="ARBA" id="ARBA00022801"/>
    </source>
</evidence>
<dbReference type="SUPFAM" id="SSF56281">
    <property type="entry name" value="Metallo-hydrolase/oxidoreductase"/>
    <property type="match status" value="1"/>
</dbReference>
<dbReference type="Pfam" id="PF12706">
    <property type="entry name" value="Lactamase_B_2"/>
    <property type="match status" value="1"/>
</dbReference>
<keyword evidence="4" id="KW-1185">Reference proteome</keyword>
<organism evidence="3 4">
    <name type="scientific">Deinococcus hopiensis KR-140</name>
    <dbReference type="NCBI Taxonomy" id="695939"/>
    <lineage>
        <taxon>Bacteria</taxon>
        <taxon>Thermotogati</taxon>
        <taxon>Deinococcota</taxon>
        <taxon>Deinococci</taxon>
        <taxon>Deinococcales</taxon>
        <taxon>Deinococcaceae</taxon>
        <taxon>Deinococcus</taxon>
    </lineage>
</organism>
<protein>
    <submittedName>
        <fullName evidence="3">L-ascorbate metabolism protein UlaG, beta-lactamase superfamily</fullName>
    </submittedName>
</protein>
<dbReference type="EMBL" id="FWWU01000011">
    <property type="protein sequence ID" value="SMB97604.1"/>
    <property type="molecule type" value="Genomic_DNA"/>
</dbReference>
<dbReference type="Proteomes" id="UP000192582">
    <property type="component" value="Unassembled WGS sequence"/>
</dbReference>
<feature type="domain" description="Metallo-beta-lactamase" evidence="2">
    <location>
        <begin position="20"/>
        <end position="218"/>
    </location>
</feature>